<gene>
    <name evidence="1" type="ORF">Ae201684_012615</name>
</gene>
<protein>
    <submittedName>
        <fullName evidence="1">Uncharacterized protein</fullName>
    </submittedName>
</protein>
<dbReference type="Proteomes" id="UP000481153">
    <property type="component" value="Unassembled WGS sequence"/>
</dbReference>
<dbReference type="EMBL" id="VJMJ01000160">
    <property type="protein sequence ID" value="KAF0729832.1"/>
    <property type="molecule type" value="Genomic_DNA"/>
</dbReference>
<dbReference type="AlphaFoldDB" id="A0A6G0WQY0"/>
<name>A0A6G0WQY0_9STRA</name>
<proteinExistence type="predicted"/>
<evidence type="ECO:0000313" key="2">
    <source>
        <dbReference type="Proteomes" id="UP000481153"/>
    </source>
</evidence>
<reference evidence="1 2" key="1">
    <citation type="submission" date="2019-07" db="EMBL/GenBank/DDBJ databases">
        <title>Genomics analysis of Aphanomyces spp. identifies a new class of oomycete effector associated with host adaptation.</title>
        <authorList>
            <person name="Gaulin E."/>
        </authorList>
    </citation>
    <scope>NUCLEOTIDE SEQUENCE [LARGE SCALE GENOMIC DNA]</scope>
    <source>
        <strain evidence="1 2">ATCC 201684</strain>
    </source>
</reference>
<organism evidence="1 2">
    <name type="scientific">Aphanomyces euteiches</name>
    <dbReference type="NCBI Taxonomy" id="100861"/>
    <lineage>
        <taxon>Eukaryota</taxon>
        <taxon>Sar</taxon>
        <taxon>Stramenopiles</taxon>
        <taxon>Oomycota</taxon>
        <taxon>Saprolegniomycetes</taxon>
        <taxon>Saprolegniales</taxon>
        <taxon>Verrucalvaceae</taxon>
        <taxon>Aphanomyces</taxon>
    </lineage>
</organism>
<evidence type="ECO:0000313" key="1">
    <source>
        <dbReference type="EMBL" id="KAF0729832.1"/>
    </source>
</evidence>
<comment type="caution">
    <text evidence="1">The sequence shown here is derived from an EMBL/GenBank/DDBJ whole genome shotgun (WGS) entry which is preliminary data.</text>
</comment>
<accession>A0A6G0WQY0</accession>
<sequence>MDSTPCETLLEIKPSRKLDQGRACTRNTTSMIDLKQAWLEDSIVKAFSRSPEVTNTRVWFDAQLAAYSDKSALSTSGLEVTFQGKIRSRLGGILRKLGAIARLQLRQE</sequence>
<keyword evidence="2" id="KW-1185">Reference proteome</keyword>